<organism evidence="9 10">
    <name type="scientific">Sporosarcina koreensis</name>
    <dbReference type="NCBI Taxonomy" id="334735"/>
    <lineage>
        <taxon>Bacteria</taxon>
        <taxon>Bacillati</taxon>
        <taxon>Bacillota</taxon>
        <taxon>Bacilli</taxon>
        <taxon>Bacillales</taxon>
        <taxon>Caryophanaceae</taxon>
        <taxon>Sporosarcina</taxon>
    </lineage>
</organism>
<keyword evidence="5 7" id="KW-0472">Membrane</keyword>
<reference evidence="10" key="1">
    <citation type="journal article" date="2019" name="Int. J. Syst. Evol. Microbiol.">
        <title>The Global Catalogue of Microorganisms (GCM) 10K type strain sequencing project: providing services to taxonomists for standard genome sequencing and annotation.</title>
        <authorList>
            <consortium name="The Broad Institute Genomics Platform"/>
            <consortium name="The Broad Institute Genome Sequencing Center for Infectious Disease"/>
            <person name="Wu L."/>
            <person name="Ma J."/>
        </authorList>
    </citation>
    <scope>NUCLEOTIDE SEQUENCE [LARGE SCALE GENOMIC DNA]</scope>
    <source>
        <strain evidence="10">KACC 11299</strain>
    </source>
</reference>
<evidence type="ECO:0000256" key="3">
    <source>
        <dbReference type="ARBA" id="ARBA00022692"/>
    </source>
</evidence>
<feature type="region of interest" description="Disordered" evidence="6">
    <location>
        <begin position="1"/>
        <end position="27"/>
    </location>
</feature>
<evidence type="ECO:0000256" key="7">
    <source>
        <dbReference type="SAM" id="Phobius"/>
    </source>
</evidence>
<evidence type="ECO:0000256" key="2">
    <source>
        <dbReference type="ARBA" id="ARBA00022475"/>
    </source>
</evidence>
<evidence type="ECO:0000256" key="6">
    <source>
        <dbReference type="SAM" id="MobiDB-lite"/>
    </source>
</evidence>
<dbReference type="Proteomes" id="UP001596071">
    <property type="component" value="Unassembled WGS sequence"/>
</dbReference>
<protein>
    <submittedName>
        <fullName evidence="9">RDD family protein</fullName>
    </submittedName>
</protein>
<keyword evidence="3 7" id="KW-0812">Transmembrane</keyword>
<feature type="transmembrane region" description="Helical" evidence="7">
    <location>
        <begin position="53"/>
        <end position="75"/>
    </location>
</feature>
<evidence type="ECO:0000256" key="5">
    <source>
        <dbReference type="ARBA" id="ARBA00023136"/>
    </source>
</evidence>
<dbReference type="InterPro" id="IPR010432">
    <property type="entry name" value="RDD"/>
</dbReference>
<feature type="transmembrane region" description="Helical" evidence="7">
    <location>
        <begin position="87"/>
        <end position="107"/>
    </location>
</feature>
<evidence type="ECO:0000259" key="8">
    <source>
        <dbReference type="Pfam" id="PF06271"/>
    </source>
</evidence>
<comment type="subcellular location">
    <subcellularLocation>
        <location evidence="1">Cell membrane</location>
        <topology evidence="1">Multi-pass membrane protein</topology>
    </subcellularLocation>
</comment>
<keyword evidence="2" id="KW-1003">Cell membrane</keyword>
<dbReference type="Pfam" id="PF06271">
    <property type="entry name" value="RDD"/>
    <property type="match status" value="1"/>
</dbReference>
<keyword evidence="4 7" id="KW-1133">Transmembrane helix</keyword>
<evidence type="ECO:0000313" key="9">
    <source>
        <dbReference type="EMBL" id="MFC5604433.1"/>
    </source>
</evidence>
<dbReference type="PANTHER" id="PTHR36115:SF9">
    <property type="entry name" value="LMO1584 PROTEIN"/>
    <property type="match status" value="1"/>
</dbReference>
<evidence type="ECO:0000256" key="1">
    <source>
        <dbReference type="ARBA" id="ARBA00004651"/>
    </source>
</evidence>
<feature type="domain" description="RDD" evidence="8">
    <location>
        <begin position="46"/>
        <end position="173"/>
    </location>
</feature>
<dbReference type="InterPro" id="IPR051791">
    <property type="entry name" value="Pra-immunoreactive"/>
</dbReference>
<evidence type="ECO:0000313" key="10">
    <source>
        <dbReference type="Proteomes" id="UP001596071"/>
    </source>
</evidence>
<accession>A0ABW0U2R1</accession>
<gene>
    <name evidence="9" type="ORF">ACFPTP_14470</name>
</gene>
<dbReference type="RefSeq" id="WP_381446204.1">
    <property type="nucleotide sequence ID" value="NZ_JBHSNP010000028.1"/>
</dbReference>
<comment type="caution">
    <text evidence="9">The sequence shown here is derived from an EMBL/GenBank/DDBJ whole genome shotgun (WGS) entry which is preliminary data.</text>
</comment>
<evidence type="ECO:0000256" key="4">
    <source>
        <dbReference type="ARBA" id="ARBA00022989"/>
    </source>
</evidence>
<dbReference type="EMBL" id="JBHSNP010000028">
    <property type="protein sequence ID" value="MFC5604433.1"/>
    <property type="molecule type" value="Genomic_DNA"/>
</dbReference>
<dbReference type="PANTHER" id="PTHR36115">
    <property type="entry name" value="PROLINE-RICH ANTIGEN HOMOLOG-RELATED"/>
    <property type="match status" value="1"/>
</dbReference>
<name>A0ABW0U2R1_9BACL</name>
<proteinExistence type="predicted"/>
<keyword evidence="10" id="KW-1185">Reference proteome</keyword>
<sequence>MTDHIEHNQSIGNIPEPENQPTMETPQPNRLPAYEIIRTERFRPKYAGFWTRFWAYVVDLLIVSSISGIFIKPVFRVFDIKISNPSFLLFSPYKVTLLILFLGYFALMTKIAGQTVGKMILGIKVVRQDGGKLTWGTVLFREVIGRFISKLLTLPYLLVVFMPKKEALHDLFADTYVVHEQSFEREVIETRQERKGEELHAGTIV</sequence>